<dbReference type="FunFam" id="3.50.50.60:FF:000034">
    <property type="entry name" value="sulfide:quinone oxidoreductase, mitochondrial"/>
    <property type="match status" value="1"/>
</dbReference>
<keyword evidence="3" id="KW-0285">Flavoprotein</keyword>
<dbReference type="SUPFAM" id="SSF51905">
    <property type="entry name" value="FAD/NAD(P)-binding domain"/>
    <property type="match status" value="2"/>
</dbReference>
<evidence type="ECO:0000256" key="1">
    <source>
        <dbReference type="ARBA" id="ARBA00001974"/>
    </source>
</evidence>
<dbReference type="OrthoDB" id="5376590at2759"/>
<evidence type="ECO:0000256" key="7">
    <source>
        <dbReference type="ARBA" id="ARBA00023002"/>
    </source>
</evidence>
<feature type="domain" description="FAD/NAD(P)-binding" evidence="11">
    <location>
        <begin position="3"/>
        <end position="126"/>
    </location>
</feature>
<evidence type="ECO:0000256" key="10">
    <source>
        <dbReference type="ARBA" id="ARBA00070160"/>
    </source>
</evidence>
<feature type="domain" description="FAD/NAD(P)-binding" evidence="11">
    <location>
        <begin position="210"/>
        <end position="310"/>
    </location>
</feature>
<dbReference type="Proteomes" id="UP000187209">
    <property type="component" value="Unassembled WGS sequence"/>
</dbReference>
<evidence type="ECO:0000256" key="4">
    <source>
        <dbReference type="ARBA" id="ARBA00022719"/>
    </source>
</evidence>
<keyword evidence="7" id="KW-0560">Oxidoreductase</keyword>
<dbReference type="EMBL" id="MPUH01000242">
    <property type="protein sequence ID" value="OMJ85273.1"/>
    <property type="molecule type" value="Genomic_DNA"/>
</dbReference>
<dbReference type="InterPro" id="IPR036188">
    <property type="entry name" value="FAD/NAD-bd_sf"/>
</dbReference>
<keyword evidence="4" id="KW-0874">Quinone</keyword>
<proteinExistence type="inferred from homology"/>
<dbReference type="Pfam" id="PF07992">
    <property type="entry name" value="Pyr_redox_2"/>
    <property type="match status" value="2"/>
</dbReference>
<dbReference type="InterPro" id="IPR023753">
    <property type="entry name" value="FAD/NAD-binding_dom"/>
</dbReference>
<evidence type="ECO:0000256" key="6">
    <source>
        <dbReference type="ARBA" id="ARBA00022946"/>
    </source>
</evidence>
<dbReference type="InterPro" id="IPR015904">
    <property type="entry name" value="Sulphide_quinone_reductase"/>
</dbReference>
<keyword evidence="13" id="KW-1185">Reference proteome</keyword>
<comment type="subcellular location">
    <subcellularLocation>
        <location evidence="2">Mitochondrion</location>
    </subcellularLocation>
</comment>
<dbReference type="GO" id="GO:0005739">
    <property type="term" value="C:mitochondrion"/>
    <property type="evidence" value="ECO:0007669"/>
    <property type="project" value="UniProtKB-SubCell"/>
</dbReference>
<protein>
    <recommendedName>
        <fullName evidence="10">Sulfide:quinone oxidoreductase, mitochondrial</fullName>
    </recommendedName>
</protein>
<dbReference type="AlphaFoldDB" id="A0A1R2C8D5"/>
<accession>A0A1R2C8D5</accession>
<keyword evidence="8" id="KW-0496">Mitochondrion</keyword>
<keyword evidence="5" id="KW-0274">FAD</keyword>
<evidence type="ECO:0000313" key="12">
    <source>
        <dbReference type="EMBL" id="OMJ85273.1"/>
    </source>
</evidence>
<reference evidence="12 13" key="1">
    <citation type="submission" date="2016-11" db="EMBL/GenBank/DDBJ databases">
        <title>The macronuclear genome of Stentor coeruleus: a giant cell with tiny introns.</title>
        <authorList>
            <person name="Slabodnick M."/>
            <person name="Ruby J.G."/>
            <person name="Reiff S.B."/>
            <person name="Swart E.C."/>
            <person name="Gosai S."/>
            <person name="Prabakaran S."/>
            <person name="Witkowska E."/>
            <person name="Larue G.E."/>
            <person name="Fisher S."/>
            <person name="Freeman R.M."/>
            <person name="Gunawardena J."/>
            <person name="Chu W."/>
            <person name="Stover N.A."/>
            <person name="Gregory B.D."/>
            <person name="Nowacki M."/>
            <person name="Derisi J."/>
            <person name="Roy S.W."/>
            <person name="Marshall W.F."/>
            <person name="Sood P."/>
        </authorList>
    </citation>
    <scope>NUCLEOTIDE SEQUENCE [LARGE SCALE GENOMIC DNA]</scope>
    <source>
        <strain evidence="12">WM001</strain>
    </source>
</reference>
<comment type="similarity">
    <text evidence="9">Belongs to the SQRD family.</text>
</comment>
<dbReference type="GO" id="GO:0070224">
    <property type="term" value="F:sulfide:quinone oxidoreductase activity"/>
    <property type="evidence" value="ECO:0007669"/>
    <property type="project" value="TreeGrafter"/>
</dbReference>
<comment type="cofactor">
    <cofactor evidence="1">
        <name>FAD</name>
        <dbReference type="ChEBI" id="CHEBI:57692"/>
    </cofactor>
</comment>
<dbReference type="GO" id="GO:0071949">
    <property type="term" value="F:FAD binding"/>
    <property type="evidence" value="ECO:0007669"/>
    <property type="project" value="TreeGrafter"/>
</dbReference>
<keyword evidence="6" id="KW-0809">Transit peptide</keyword>
<evidence type="ECO:0000256" key="2">
    <source>
        <dbReference type="ARBA" id="ARBA00004173"/>
    </source>
</evidence>
<evidence type="ECO:0000259" key="11">
    <source>
        <dbReference type="Pfam" id="PF07992"/>
    </source>
</evidence>
<evidence type="ECO:0000313" key="13">
    <source>
        <dbReference type="Proteomes" id="UP000187209"/>
    </source>
</evidence>
<evidence type="ECO:0000256" key="9">
    <source>
        <dbReference type="ARBA" id="ARBA00060891"/>
    </source>
</evidence>
<dbReference type="GO" id="GO:0070221">
    <property type="term" value="P:sulfide oxidation, using sulfide:quinone oxidoreductase"/>
    <property type="evidence" value="ECO:0007669"/>
    <property type="project" value="TreeGrafter"/>
</dbReference>
<sequence>MYKFIVAGGGSAGVSVVGQLVRTRRIDPSEILVIEPSPIHNYQPGWTMVGGGLLGTEDDIKRKSIHFLRQHTNEMFHSQVNILQKEVIGFDPENNKVIVTGDQEITYESLIVALGLRLDYECIPGLVPALEDSNSPVGSIYRWPYALKMNKSIANFKGGNAIFCMPSQPVKCGGAPQKIMYLAKDQFVKNGVNDYTINYYMPQPAIFGVPKYGEILKKIAESKGINVHSLHTLTKVDKDKKLVYFKKDDKEIQVQYDLLHVAPPHKPLEVIKNSRIADSTGFVNIDKFTLRHVKYPNVWSIGDCSNLPTSKTLAAALSQTNVLVHNIFNAIDGRPVNASYTGYSSCPIFVGENKLLLCEFKYDGALDESFPFLQGSPHIFFYWMKRYFFPRVYLHMIKRGWWFGRHTVFRPKFF</sequence>
<gene>
    <name evidence="12" type="ORF">SteCoe_13432</name>
</gene>
<name>A0A1R2C8D5_9CILI</name>
<evidence type="ECO:0000256" key="5">
    <source>
        <dbReference type="ARBA" id="ARBA00022827"/>
    </source>
</evidence>
<dbReference type="Gene3D" id="3.50.50.60">
    <property type="entry name" value="FAD/NAD(P)-binding domain"/>
    <property type="match status" value="2"/>
</dbReference>
<comment type="caution">
    <text evidence="12">The sequence shown here is derived from an EMBL/GenBank/DDBJ whole genome shotgun (WGS) entry which is preliminary data.</text>
</comment>
<dbReference type="GO" id="GO:0048038">
    <property type="term" value="F:quinone binding"/>
    <property type="evidence" value="ECO:0007669"/>
    <property type="project" value="UniProtKB-KW"/>
</dbReference>
<evidence type="ECO:0000256" key="8">
    <source>
        <dbReference type="ARBA" id="ARBA00023128"/>
    </source>
</evidence>
<dbReference type="PANTHER" id="PTHR10632">
    <property type="entry name" value="SULFIDE:QUINONE OXIDOREDUCTASE"/>
    <property type="match status" value="1"/>
</dbReference>
<organism evidence="12 13">
    <name type="scientific">Stentor coeruleus</name>
    <dbReference type="NCBI Taxonomy" id="5963"/>
    <lineage>
        <taxon>Eukaryota</taxon>
        <taxon>Sar</taxon>
        <taxon>Alveolata</taxon>
        <taxon>Ciliophora</taxon>
        <taxon>Postciliodesmatophora</taxon>
        <taxon>Heterotrichea</taxon>
        <taxon>Heterotrichida</taxon>
        <taxon>Stentoridae</taxon>
        <taxon>Stentor</taxon>
    </lineage>
</organism>
<evidence type="ECO:0000256" key="3">
    <source>
        <dbReference type="ARBA" id="ARBA00022630"/>
    </source>
</evidence>
<dbReference type="PANTHER" id="PTHR10632:SF2">
    <property type="entry name" value="SULFIDE:QUINONE OXIDOREDUCTASE, MITOCHONDRIAL"/>
    <property type="match status" value="1"/>
</dbReference>